<protein>
    <recommendedName>
        <fullName evidence="17">AIG1-type G domain-containing protein</fullName>
    </recommendedName>
</protein>
<evidence type="ECO:0000256" key="1">
    <source>
        <dbReference type="ARBA" id="ARBA00001946"/>
    </source>
</evidence>
<keyword evidence="14" id="KW-0472">Membrane</keyword>
<dbReference type="InterPro" id="IPR006703">
    <property type="entry name" value="G_AIG1"/>
</dbReference>
<dbReference type="GO" id="GO:0046872">
    <property type="term" value="F:metal ion binding"/>
    <property type="evidence" value="ECO:0007669"/>
    <property type="project" value="UniProtKB-KW"/>
</dbReference>
<keyword evidence="7" id="KW-0547">Nucleotide-binding</keyword>
<feature type="compositionally biased region" description="Acidic residues" evidence="16">
    <location>
        <begin position="417"/>
        <end position="426"/>
    </location>
</feature>
<dbReference type="Pfam" id="PF04548">
    <property type="entry name" value="AIG1"/>
    <property type="match status" value="1"/>
</dbReference>
<evidence type="ECO:0000256" key="4">
    <source>
        <dbReference type="ARBA" id="ARBA00022640"/>
    </source>
</evidence>
<keyword evidence="11" id="KW-0653">Protein transport</keyword>
<dbReference type="GO" id="GO:0005525">
    <property type="term" value="F:GTP binding"/>
    <property type="evidence" value="ECO:0007669"/>
    <property type="project" value="UniProtKB-KW"/>
</dbReference>
<keyword evidence="10" id="KW-0460">Magnesium</keyword>
<evidence type="ECO:0000256" key="14">
    <source>
        <dbReference type="ARBA" id="ARBA00023136"/>
    </source>
</evidence>
<keyword evidence="4" id="KW-0934">Plastid</keyword>
<comment type="caution">
    <text evidence="18">The sequence shown here is derived from an EMBL/GenBank/DDBJ whole genome shotgun (WGS) entry which is preliminary data.</text>
</comment>
<organism evidence="18 19">
    <name type="scientific">Symbiochloris irregularis</name>
    <dbReference type="NCBI Taxonomy" id="706552"/>
    <lineage>
        <taxon>Eukaryota</taxon>
        <taxon>Viridiplantae</taxon>
        <taxon>Chlorophyta</taxon>
        <taxon>core chlorophytes</taxon>
        <taxon>Trebouxiophyceae</taxon>
        <taxon>Trebouxiales</taxon>
        <taxon>Trebouxiaceae</taxon>
        <taxon>Symbiochloris</taxon>
    </lineage>
</organism>
<evidence type="ECO:0000256" key="9">
    <source>
        <dbReference type="ARBA" id="ARBA00022805"/>
    </source>
</evidence>
<dbReference type="AlphaFoldDB" id="A0AAW1P243"/>
<feature type="region of interest" description="Disordered" evidence="16">
    <location>
        <begin position="384"/>
        <end position="426"/>
    </location>
</feature>
<dbReference type="GO" id="GO:0009707">
    <property type="term" value="C:chloroplast outer membrane"/>
    <property type="evidence" value="ECO:0007669"/>
    <property type="project" value="UniProtKB-SubCell"/>
</dbReference>
<keyword evidence="6" id="KW-0479">Metal-binding</keyword>
<dbReference type="InterPro" id="IPR027417">
    <property type="entry name" value="P-loop_NTPase"/>
</dbReference>
<evidence type="ECO:0000256" key="7">
    <source>
        <dbReference type="ARBA" id="ARBA00022741"/>
    </source>
</evidence>
<feature type="compositionally biased region" description="Low complexity" evidence="16">
    <location>
        <begin position="76"/>
        <end position="89"/>
    </location>
</feature>
<dbReference type="InterPro" id="IPR045058">
    <property type="entry name" value="GIMA/IAN/Toc"/>
</dbReference>
<dbReference type="EMBL" id="JALJOQ010000064">
    <property type="protein sequence ID" value="KAK9802976.1"/>
    <property type="molecule type" value="Genomic_DNA"/>
</dbReference>
<evidence type="ECO:0000256" key="15">
    <source>
        <dbReference type="ARBA" id="ARBA00023766"/>
    </source>
</evidence>
<evidence type="ECO:0000313" key="19">
    <source>
        <dbReference type="Proteomes" id="UP001465755"/>
    </source>
</evidence>
<comment type="subcellular location">
    <subcellularLocation>
        <location evidence="15">Plastid</location>
        <location evidence="15">Chloroplast outer membrane</location>
        <topology evidence="15">Single-pass membrane protein</topology>
    </subcellularLocation>
</comment>
<evidence type="ECO:0000256" key="8">
    <source>
        <dbReference type="ARBA" id="ARBA00022801"/>
    </source>
</evidence>
<keyword evidence="3" id="KW-0150">Chloroplast</keyword>
<dbReference type="Proteomes" id="UP001465755">
    <property type="component" value="Unassembled WGS sequence"/>
</dbReference>
<feature type="compositionally biased region" description="Low complexity" evidence="16">
    <location>
        <begin position="399"/>
        <end position="412"/>
    </location>
</feature>
<evidence type="ECO:0000256" key="2">
    <source>
        <dbReference type="ARBA" id="ARBA00022448"/>
    </source>
</evidence>
<keyword evidence="12" id="KW-1133">Transmembrane helix</keyword>
<evidence type="ECO:0000256" key="11">
    <source>
        <dbReference type="ARBA" id="ARBA00022927"/>
    </source>
</evidence>
<dbReference type="SUPFAM" id="SSF52540">
    <property type="entry name" value="P-loop containing nucleoside triphosphate hydrolases"/>
    <property type="match status" value="1"/>
</dbReference>
<reference evidence="18 19" key="1">
    <citation type="journal article" date="2024" name="Nat. Commun.">
        <title>Phylogenomics reveals the evolutionary origins of lichenization in chlorophyte algae.</title>
        <authorList>
            <person name="Puginier C."/>
            <person name="Libourel C."/>
            <person name="Otte J."/>
            <person name="Skaloud P."/>
            <person name="Haon M."/>
            <person name="Grisel S."/>
            <person name="Petersen M."/>
            <person name="Berrin J.G."/>
            <person name="Delaux P.M."/>
            <person name="Dal Grande F."/>
            <person name="Keller J."/>
        </authorList>
    </citation>
    <scope>NUCLEOTIDE SEQUENCE [LARGE SCALE GENOMIC DNA]</scope>
    <source>
        <strain evidence="18 19">SAG 2036</strain>
    </source>
</reference>
<feature type="region of interest" description="Disordered" evidence="16">
    <location>
        <begin position="1"/>
        <end position="92"/>
    </location>
</feature>
<proteinExistence type="predicted"/>
<dbReference type="GO" id="GO:0016787">
    <property type="term" value="F:hydrolase activity"/>
    <property type="evidence" value="ECO:0007669"/>
    <property type="project" value="UniProtKB-KW"/>
</dbReference>
<evidence type="ECO:0000256" key="16">
    <source>
        <dbReference type="SAM" id="MobiDB-lite"/>
    </source>
</evidence>
<keyword evidence="19" id="KW-1185">Reference proteome</keyword>
<keyword evidence="9" id="KW-1002">Plastid outer membrane</keyword>
<evidence type="ECO:0000256" key="3">
    <source>
        <dbReference type="ARBA" id="ARBA00022528"/>
    </source>
</evidence>
<comment type="cofactor">
    <cofactor evidence="1">
        <name>Mg(2+)</name>
        <dbReference type="ChEBI" id="CHEBI:18420"/>
    </cofactor>
</comment>
<gene>
    <name evidence="18" type="ORF">WJX73_002667</name>
</gene>
<dbReference type="PANTHER" id="PTHR10903:SF135">
    <property type="entry name" value="TRANSLOCASE OF CHLOROPLAST 120, CHLOROPLASTIC-RELATED"/>
    <property type="match status" value="1"/>
</dbReference>
<evidence type="ECO:0000256" key="6">
    <source>
        <dbReference type="ARBA" id="ARBA00022723"/>
    </source>
</evidence>
<dbReference type="Gene3D" id="3.40.50.300">
    <property type="entry name" value="P-loop containing nucleotide triphosphate hydrolases"/>
    <property type="match status" value="1"/>
</dbReference>
<dbReference type="GO" id="GO:0015031">
    <property type="term" value="P:protein transport"/>
    <property type="evidence" value="ECO:0007669"/>
    <property type="project" value="UniProtKB-KW"/>
</dbReference>
<feature type="domain" description="AIG1-type G" evidence="17">
    <location>
        <begin position="116"/>
        <end position="335"/>
    </location>
</feature>
<dbReference type="PROSITE" id="PS51720">
    <property type="entry name" value="G_AIG1"/>
    <property type="match status" value="1"/>
</dbReference>
<evidence type="ECO:0000313" key="18">
    <source>
        <dbReference type="EMBL" id="KAK9802976.1"/>
    </source>
</evidence>
<evidence type="ECO:0000256" key="5">
    <source>
        <dbReference type="ARBA" id="ARBA00022692"/>
    </source>
</evidence>
<sequence>MNPQGEVDDEFEDEDYEEDGEEGDIEYVDGDDVDEEEMEGDIEEDEEDDEVGPLNEDAPYIRGLEPVARRSPAGTSAQSSKAQQQPAQPWKGLGEMPVETQKAFKELLQKLQSKQKNKLTVLVLGKSQVGKSSLINKLLNERPLDTNYGQQPRGGRLQIISREAAGFTLNLIDTPGLPEDGTNAEAVLKRISADLRGRQVDAVLYVDRLDAFRVDAADTQNMEAISSEFGSAFWNQAIITFTHARITSLPDNLQLGDLLHQRGMSLRSAIRKASGNKTAALPQQAVECGWRCDSDDQGVKILPDGTRWLSALMNEVVNTAHKGSWKFDKAQRQNPDRKFCRWIPLVLAAQLAVLKLLVIDRVLSEDGVKGDQWGPYDDKVVRLERRRKAQAKEQERAAKSAARSTASTSSRRQPQIVEDDDDFDDL</sequence>
<evidence type="ECO:0000256" key="10">
    <source>
        <dbReference type="ARBA" id="ARBA00022842"/>
    </source>
</evidence>
<keyword evidence="2" id="KW-0813">Transport</keyword>
<keyword evidence="5" id="KW-0812">Transmembrane</keyword>
<accession>A0AAW1P243</accession>
<evidence type="ECO:0000259" key="17">
    <source>
        <dbReference type="PROSITE" id="PS51720"/>
    </source>
</evidence>
<dbReference type="PANTHER" id="PTHR10903">
    <property type="entry name" value="GTPASE, IMAP FAMILY MEMBER-RELATED"/>
    <property type="match status" value="1"/>
</dbReference>
<evidence type="ECO:0000256" key="13">
    <source>
        <dbReference type="ARBA" id="ARBA00023134"/>
    </source>
</evidence>
<feature type="compositionally biased region" description="Acidic residues" evidence="16">
    <location>
        <begin position="1"/>
        <end position="51"/>
    </location>
</feature>
<evidence type="ECO:0000256" key="12">
    <source>
        <dbReference type="ARBA" id="ARBA00022989"/>
    </source>
</evidence>
<name>A0AAW1P243_9CHLO</name>
<keyword evidence="8" id="KW-0378">Hydrolase</keyword>
<keyword evidence="13" id="KW-0342">GTP-binding</keyword>